<feature type="compositionally biased region" description="Basic residues" evidence="5">
    <location>
        <begin position="483"/>
        <end position="499"/>
    </location>
</feature>
<feature type="compositionally biased region" description="Basic and acidic residues" evidence="5">
    <location>
        <begin position="459"/>
        <end position="478"/>
    </location>
</feature>
<comment type="similarity">
    <text evidence="4">Belongs to the pescadillo family.</text>
</comment>
<evidence type="ECO:0000256" key="2">
    <source>
        <dbReference type="ARBA" id="ARBA00022552"/>
    </source>
</evidence>
<reference evidence="8" key="1">
    <citation type="submission" date="2025-08" db="UniProtKB">
        <authorList>
            <consortium name="RefSeq"/>
        </authorList>
    </citation>
    <scope>IDENTIFICATION</scope>
</reference>
<dbReference type="GO" id="GO:0070545">
    <property type="term" value="C:PeBoW complex"/>
    <property type="evidence" value="ECO:0007669"/>
    <property type="project" value="TreeGrafter"/>
</dbReference>
<dbReference type="InterPro" id="IPR036420">
    <property type="entry name" value="BRCT_dom_sf"/>
</dbReference>
<evidence type="ECO:0000256" key="1">
    <source>
        <dbReference type="ARBA" id="ARBA00022517"/>
    </source>
</evidence>
<dbReference type="Pfam" id="PF06732">
    <property type="entry name" value="Pescadillo_N"/>
    <property type="match status" value="1"/>
</dbReference>
<organism evidence="7 8">
    <name type="scientific">Octopus sinensis</name>
    <name type="common">East Asian common octopus</name>
    <dbReference type="NCBI Taxonomy" id="2607531"/>
    <lineage>
        <taxon>Eukaryota</taxon>
        <taxon>Metazoa</taxon>
        <taxon>Spiralia</taxon>
        <taxon>Lophotrochozoa</taxon>
        <taxon>Mollusca</taxon>
        <taxon>Cephalopoda</taxon>
        <taxon>Coleoidea</taxon>
        <taxon>Octopodiformes</taxon>
        <taxon>Octopoda</taxon>
        <taxon>Incirrata</taxon>
        <taxon>Octopodidae</taxon>
        <taxon>Octopus</taxon>
    </lineage>
</organism>
<dbReference type="KEGG" id="osn:115224307"/>
<gene>
    <name evidence="8" type="primary">LOC115224307</name>
</gene>
<dbReference type="Gene3D" id="3.40.50.10190">
    <property type="entry name" value="BRCT domain"/>
    <property type="match status" value="1"/>
</dbReference>
<name>A0A6P7TLU8_9MOLL</name>
<feature type="domain" description="BRCT" evidence="6">
    <location>
        <begin position="316"/>
        <end position="409"/>
    </location>
</feature>
<comment type="function">
    <text evidence="4">Required for maturation of ribosomal RNAs and formation of the large ribosomal subunit.</text>
</comment>
<evidence type="ECO:0000313" key="7">
    <source>
        <dbReference type="Proteomes" id="UP000515154"/>
    </source>
</evidence>
<evidence type="ECO:0000256" key="4">
    <source>
        <dbReference type="HAMAP-Rule" id="MF_03028"/>
    </source>
</evidence>
<dbReference type="Proteomes" id="UP000515154">
    <property type="component" value="Linkage group LG25"/>
</dbReference>
<dbReference type="InterPro" id="IPR010613">
    <property type="entry name" value="PES"/>
</dbReference>
<dbReference type="GO" id="GO:0030687">
    <property type="term" value="C:preribosome, large subunit precursor"/>
    <property type="evidence" value="ECO:0007669"/>
    <property type="project" value="UniProtKB-UniRule"/>
</dbReference>
<dbReference type="GO" id="GO:0000466">
    <property type="term" value="P:maturation of 5.8S rRNA from tricistronic rRNA transcript (SSU-rRNA, 5.8S rRNA, LSU-rRNA)"/>
    <property type="evidence" value="ECO:0007669"/>
    <property type="project" value="UniProtKB-UniRule"/>
</dbReference>
<dbReference type="InterPro" id="IPR001357">
    <property type="entry name" value="BRCT_dom"/>
</dbReference>
<accession>A0A6P7TLU8</accession>
<comment type="subcellular location">
    <subcellularLocation>
        <location evidence="4">Nucleus</location>
        <location evidence="4">Nucleolus</location>
    </subcellularLocation>
    <subcellularLocation>
        <location evidence="4">Nucleus</location>
        <location evidence="4">Nucleoplasm</location>
    </subcellularLocation>
</comment>
<feature type="compositionally biased region" description="Basic and acidic residues" evidence="5">
    <location>
        <begin position="564"/>
        <end position="585"/>
    </location>
</feature>
<keyword evidence="2 4" id="KW-0698">rRNA processing</keyword>
<evidence type="ECO:0000256" key="3">
    <source>
        <dbReference type="ARBA" id="ARBA00023242"/>
    </source>
</evidence>
<keyword evidence="1 4" id="KW-0690">Ribosome biogenesis</keyword>
<keyword evidence="7" id="KW-1185">Reference proteome</keyword>
<dbReference type="FunFam" id="3.40.50.10190:FF:000002">
    <property type="entry name" value="Pescadillo homolog"/>
    <property type="match status" value="1"/>
</dbReference>
<dbReference type="HAMAP" id="MF_03028">
    <property type="entry name" value="Pescadillo"/>
    <property type="match status" value="1"/>
</dbReference>
<dbReference type="PROSITE" id="PS50172">
    <property type="entry name" value="BRCT"/>
    <property type="match status" value="1"/>
</dbReference>
<dbReference type="GO" id="GO:0005654">
    <property type="term" value="C:nucleoplasm"/>
    <property type="evidence" value="ECO:0007669"/>
    <property type="project" value="UniProtKB-SubCell"/>
</dbReference>
<sequence>MQRDRKYEKGEATQFITRRKAIQRLQLSLPDFRRLCILKGVYPQEPKKKKAVGHGSRAIHTYYHVKDIAFLSHEPIIKKFREFKHYMRRLKRVKEKRVKGAAKRMTYSRPTYKLDHVVRERYPTFADAICDLDDCLSLLFLFATFPKMQRVKIHRIRLCRRLTVEFMHYIIASKSLRKVFISIKGIYFQADIQGTKVNWVIPHAVAHNYATDVDYKIMETFVEFYTTLMGFTNYRLYNSVNLYYPPQFNIGNTSKQPVIDDSEESDIYEEQLAAMTQQLKKHGDNVEEEIDEFPVVNPENPDEVEMAKMEYKNLLRFQNLFKGLKFFLNREVPREYMVFIIRSFGGEVSWSNTGSLGHTYQEDDETISHQIVDRPNQDKKYLSRYYVQPQWVFDCVNAQKLLPVEDYFPGVLLPPHLSPFVVEEEGEYIPPEKLAQMSEGEEGEEEEAEEEEEEMDVAADVRESSESEAEEKISDKENGTSPVKKKTSRKKAAALKKRKLAEQDVSTAPKKSSTKKMHVIPGSVEKVDEVKVIRQQKEEKKLAEMMIPKKKKKLYDKIVMRKKKIAQETRKLKQKREAIEKEKKTGKTARQKR</sequence>
<feature type="region of interest" description="Disordered" evidence="5">
    <location>
        <begin position="429"/>
        <end position="520"/>
    </location>
</feature>
<dbReference type="PANTHER" id="PTHR12221:SF6">
    <property type="entry name" value="PESCADILLO HOMOLOG"/>
    <property type="match status" value="1"/>
</dbReference>
<evidence type="ECO:0000313" key="8">
    <source>
        <dbReference type="RefSeq" id="XP_029651010.1"/>
    </source>
</evidence>
<dbReference type="PANTHER" id="PTHR12221">
    <property type="entry name" value="PESCADILLO - RELATED"/>
    <property type="match status" value="1"/>
</dbReference>
<proteinExistence type="inferred from homology"/>
<dbReference type="GO" id="GO:0043021">
    <property type="term" value="F:ribonucleoprotein complex binding"/>
    <property type="evidence" value="ECO:0007669"/>
    <property type="project" value="UniProtKB-UniRule"/>
</dbReference>
<protein>
    <recommendedName>
        <fullName evidence="4">Pescadillo homolog</fullName>
    </recommendedName>
</protein>
<keyword evidence="3 4" id="KW-0539">Nucleus</keyword>
<dbReference type="Pfam" id="PF16589">
    <property type="entry name" value="BRCT_2"/>
    <property type="match status" value="1"/>
</dbReference>
<dbReference type="CDD" id="cd17709">
    <property type="entry name" value="BRCT_pescadillo_like"/>
    <property type="match status" value="1"/>
</dbReference>
<dbReference type="AlphaFoldDB" id="A0A6P7TLU8"/>
<feature type="region of interest" description="Disordered" evidence="5">
    <location>
        <begin position="564"/>
        <end position="593"/>
    </location>
</feature>
<dbReference type="GO" id="GO:0000463">
    <property type="term" value="P:maturation of LSU-rRNA from tricistronic rRNA transcript (SSU-rRNA, 5.8S rRNA, LSU-rRNA)"/>
    <property type="evidence" value="ECO:0007669"/>
    <property type="project" value="UniProtKB-UniRule"/>
</dbReference>
<evidence type="ECO:0000256" key="5">
    <source>
        <dbReference type="SAM" id="MobiDB-lite"/>
    </source>
</evidence>
<dbReference type="RefSeq" id="XP_029651010.1">
    <property type="nucleotide sequence ID" value="XM_029795150.2"/>
</dbReference>
<dbReference type="GO" id="GO:0003723">
    <property type="term" value="F:RNA binding"/>
    <property type="evidence" value="ECO:0007669"/>
    <property type="project" value="TreeGrafter"/>
</dbReference>
<dbReference type="SUPFAM" id="SSF52113">
    <property type="entry name" value="BRCT domain"/>
    <property type="match status" value="1"/>
</dbReference>
<evidence type="ECO:0000259" key="6">
    <source>
        <dbReference type="PROSITE" id="PS50172"/>
    </source>
</evidence>
<dbReference type="SMART" id="SM00292">
    <property type="entry name" value="BRCT"/>
    <property type="match status" value="1"/>
</dbReference>
<feature type="compositionally biased region" description="Acidic residues" evidence="5">
    <location>
        <begin position="439"/>
        <end position="457"/>
    </location>
</feature>